<protein>
    <submittedName>
        <fullName evidence="1">Sperm-associated antigen 17</fullName>
    </submittedName>
</protein>
<reference evidence="1" key="1">
    <citation type="journal article" date="2012" name="Nature">
        <title>The oyster genome reveals stress adaptation and complexity of shell formation.</title>
        <authorList>
            <person name="Zhang G."/>
            <person name="Fang X."/>
            <person name="Guo X."/>
            <person name="Li L."/>
            <person name="Luo R."/>
            <person name="Xu F."/>
            <person name="Yang P."/>
            <person name="Zhang L."/>
            <person name="Wang X."/>
            <person name="Qi H."/>
            <person name="Xiong Z."/>
            <person name="Que H."/>
            <person name="Xie Y."/>
            <person name="Holland P.W."/>
            <person name="Paps J."/>
            <person name="Zhu Y."/>
            <person name="Wu F."/>
            <person name="Chen Y."/>
            <person name="Wang J."/>
            <person name="Peng C."/>
            <person name="Meng J."/>
            <person name="Yang L."/>
            <person name="Liu J."/>
            <person name="Wen B."/>
            <person name="Zhang N."/>
            <person name="Huang Z."/>
            <person name="Zhu Q."/>
            <person name="Feng Y."/>
            <person name="Mount A."/>
            <person name="Hedgecock D."/>
            <person name="Xu Z."/>
            <person name="Liu Y."/>
            <person name="Domazet-Loso T."/>
            <person name="Du Y."/>
            <person name="Sun X."/>
            <person name="Zhang S."/>
            <person name="Liu B."/>
            <person name="Cheng P."/>
            <person name="Jiang X."/>
            <person name="Li J."/>
            <person name="Fan D."/>
            <person name="Wang W."/>
            <person name="Fu W."/>
            <person name="Wang T."/>
            <person name="Wang B."/>
            <person name="Zhang J."/>
            <person name="Peng Z."/>
            <person name="Li Y."/>
            <person name="Li N."/>
            <person name="Wang J."/>
            <person name="Chen M."/>
            <person name="He Y."/>
            <person name="Tan F."/>
            <person name="Song X."/>
            <person name="Zheng Q."/>
            <person name="Huang R."/>
            <person name="Yang H."/>
            <person name="Du X."/>
            <person name="Chen L."/>
            <person name="Yang M."/>
            <person name="Gaffney P.M."/>
            <person name="Wang S."/>
            <person name="Luo L."/>
            <person name="She Z."/>
            <person name="Ming Y."/>
            <person name="Huang W."/>
            <person name="Zhang S."/>
            <person name="Huang B."/>
            <person name="Zhang Y."/>
            <person name="Qu T."/>
            <person name="Ni P."/>
            <person name="Miao G."/>
            <person name="Wang J."/>
            <person name="Wang Q."/>
            <person name="Steinberg C.E."/>
            <person name="Wang H."/>
            <person name="Li N."/>
            <person name="Qian L."/>
            <person name="Zhang G."/>
            <person name="Li Y."/>
            <person name="Yang H."/>
            <person name="Liu X."/>
            <person name="Wang J."/>
            <person name="Yin Y."/>
            <person name="Wang J."/>
        </authorList>
    </citation>
    <scope>NUCLEOTIDE SEQUENCE [LARGE SCALE GENOMIC DNA]</scope>
    <source>
        <strain evidence="1">05x7-T-G4-1.051#20</strain>
    </source>
</reference>
<dbReference type="InParanoid" id="K1PP61"/>
<proteinExistence type="predicted"/>
<dbReference type="GO" id="GO:0003351">
    <property type="term" value="P:epithelial cilium movement involved in extracellular fluid movement"/>
    <property type="evidence" value="ECO:0007669"/>
    <property type="project" value="TreeGrafter"/>
</dbReference>
<dbReference type="EMBL" id="JH818752">
    <property type="protein sequence ID" value="EKC18260.1"/>
    <property type="molecule type" value="Genomic_DNA"/>
</dbReference>
<gene>
    <name evidence="1" type="ORF">CGI_10013988</name>
</gene>
<dbReference type="GO" id="GO:1904158">
    <property type="term" value="P:axonemal central apparatus assembly"/>
    <property type="evidence" value="ECO:0007669"/>
    <property type="project" value="TreeGrafter"/>
</dbReference>
<dbReference type="PANTHER" id="PTHR21963">
    <property type="entry name" value="PF6"/>
    <property type="match status" value="1"/>
</dbReference>
<dbReference type="HOGENOM" id="CLU_1724101_0_0_1"/>
<accession>K1PP61</accession>
<sequence length="152" mass="16785">MSKAGKRVKSGSGQGGAKWEQPLLAATFDEESWKANVTFVVGEKPEDYTWIDILGATIAAGSRRLFSVISKEQLEAEVKELGNPKGKKPKEVPQHFEVCEPCKIHLDNGEEIPLPLLARLIKFKLLAIKANDLKRRETEKKVSLVEGNGSNC</sequence>
<dbReference type="PANTHER" id="PTHR21963:SF1">
    <property type="entry name" value="SPERM-ASSOCIATED ANTIGEN 17"/>
    <property type="match status" value="1"/>
</dbReference>
<dbReference type="InterPro" id="IPR026173">
    <property type="entry name" value="SPAG17"/>
</dbReference>
<dbReference type="GO" id="GO:1990716">
    <property type="term" value="C:axonemal central apparatus"/>
    <property type="evidence" value="ECO:0007669"/>
    <property type="project" value="TreeGrafter"/>
</dbReference>
<evidence type="ECO:0000313" key="1">
    <source>
        <dbReference type="EMBL" id="EKC18260.1"/>
    </source>
</evidence>
<dbReference type="GO" id="GO:0005576">
    <property type="term" value="C:extracellular region"/>
    <property type="evidence" value="ECO:0007669"/>
    <property type="project" value="GOC"/>
</dbReference>
<name>K1PP61_MAGGI</name>
<dbReference type="AlphaFoldDB" id="K1PP61"/>
<organism evidence="1">
    <name type="scientific">Magallana gigas</name>
    <name type="common">Pacific oyster</name>
    <name type="synonym">Crassostrea gigas</name>
    <dbReference type="NCBI Taxonomy" id="29159"/>
    <lineage>
        <taxon>Eukaryota</taxon>
        <taxon>Metazoa</taxon>
        <taxon>Spiralia</taxon>
        <taxon>Lophotrochozoa</taxon>
        <taxon>Mollusca</taxon>
        <taxon>Bivalvia</taxon>
        <taxon>Autobranchia</taxon>
        <taxon>Pteriomorphia</taxon>
        <taxon>Ostreida</taxon>
        <taxon>Ostreoidea</taxon>
        <taxon>Ostreidae</taxon>
        <taxon>Magallana</taxon>
    </lineage>
</organism>